<reference evidence="1 2" key="1">
    <citation type="submission" date="2015-07" db="EMBL/GenBank/DDBJ databases">
        <title>Whole genome sequence of Herpetosiphon geysericola DSM 7119.</title>
        <authorList>
            <person name="Hemp J."/>
            <person name="Ward L.M."/>
            <person name="Pace L.A."/>
            <person name="Fischer W.W."/>
        </authorList>
    </citation>
    <scope>NUCLEOTIDE SEQUENCE [LARGE SCALE GENOMIC DNA]</scope>
    <source>
        <strain evidence="1 2">DSM 7119</strain>
    </source>
</reference>
<dbReference type="AlphaFoldDB" id="A0A0P6Y236"/>
<dbReference type="Proteomes" id="UP000050277">
    <property type="component" value="Unassembled WGS sequence"/>
</dbReference>
<gene>
    <name evidence="1" type="ORF">SE18_01435</name>
</gene>
<evidence type="ECO:0008006" key="3">
    <source>
        <dbReference type="Google" id="ProtNLM"/>
    </source>
</evidence>
<dbReference type="EMBL" id="LGKP01000004">
    <property type="protein sequence ID" value="KPL91729.1"/>
    <property type="molecule type" value="Genomic_DNA"/>
</dbReference>
<protein>
    <recommendedName>
        <fullName evidence="3">Pre-toxin TG domain-containing protein</fullName>
    </recommendedName>
</protein>
<dbReference type="CDD" id="cd20745">
    <property type="entry name" value="FIX_RhsA_AHH_HNH-like"/>
    <property type="match status" value="1"/>
</dbReference>
<evidence type="ECO:0000313" key="1">
    <source>
        <dbReference type="EMBL" id="KPL91729.1"/>
    </source>
</evidence>
<name>A0A0P6Y236_9CHLR</name>
<sequence>MVAAAAAAPKNDEGSWWSKTWGKASEWVHGGLDVLGFIPGFGEIADGANALIYLAEGRHLEAAISAAAMIPIVGDAGKLGKWGVKAGKEIVEEVVEEGAERVVKEVAEEVVEEGAERAAKQVPEALANRTYREVEIVDAKGSPLGEFDKIDNGIIVEEKAAQGLDRVNPRTGLPAQTADQWAEKQIYKKTQVRIDNLDEAVSSRPTVNGSPDVPSLEDIKTIRDIRFHLNGDSPELRSAVQKQMDALKQRYPDWNFDAEYGL</sequence>
<evidence type="ECO:0000313" key="2">
    <source>
        <dbReference type="Proteomes" id="UP000050277"/>
    </source>
</evidence>
<proteinExistence type="predicted"/>
<dbReference type="STRING" id="70996.SE18_01435"/>
<accession>A0A0P6Y236</accession>
<dbReference type="PATRIC" id="fig|70996.4.peg.687"/>
<comment type="caution">
    <text evidence="1">The sequence shown here is derived from an EMBL/GenBank/DDBJ whole genome shotgun (WGS) entry which is preliminary data.</text>
</comment>
<organism evidence="1 2">
    <name type="scientific">Herpetosiphon geysericola</name>
    <dbReference type="NCBI Taxonomy" id="70996"/>
    <lineage>
        <taxon>Bacteria</taxon>
        <taxon>Bacillati</taxon>
        <taxon>Chloroflexota</taxon>
        <taxon>Chloroflexia</taxon>
        <taxon>Herpetosiphonales</taxon>
        <taxon>Herpetosiphonaceae</taxon>
        <taxon>Herpetosiphon</taxon>
    </lineage>
</organism>
<keyword evidence="2" id="KW-1185">Reference proteome</keyword>